<name>A0ABN1WGB4_9ACTN</name>
<dbReference type="Pfam" id="PF05114">
    <property type="entry name" value="MbnB_TglH_ChrH"/>
    <property type="match status" value="1"/>
</dbReference>
<dbReference type="SUPFAM" id="SSF51658">
    <property type="entry name" value="Xylose isomerase-like"/>
    <property type="match status" value="1"/>
</dbReference>
<proteinExistence type="predicted"/>
<keyword evidence="2" id="KW-1185">Reference proteome</keyword>
<dbReference type="InterPro" id="IPR036237">
    <property type="entry name" value="Xyl_isomerase-like_sf"/>
</dbReference>
<sequence length="298" mass="32825">MTSSARRRPPGVATTYTPGRPERLERLLPLVDHLEVTPDTFVDEGSEGSERGRLRLEALHELRDVAGDAAVIVHGVGLSIGSHDGWSDGYLRCLDQLMDAVDVAWHSEHLGYTRVGGEFLGTMLSMPRTKEGLELVAERVAAVQERYRVPFLLENVVRLIPDHDSDYTEAQFLNELTSATGCGLLLDVYNLECDRANNGFGIEEFLDELDLTAVREVHVACGVEHRGVLLDVHSRPLRASTLDLAREVADRAPRLETVTYELLDEAVPVLGPDLIAAELGRVREMLESSRTAGPAVAR</sequence>
<evidence type="ECO:0000313" key="1">
    <source>
        <dbReference type="EMBL" id="GAA1249331.1"/>
    </source>
</evidence>
<protein>
    <submittedName>
        <fullName evidence="1">DUF692 domain-containing protein</fullName>
    </submittedName>
</protein>
<evidence type="ECO:0000313" key="2">
    <source>
        <dbReference type="Proteomes" id="UP001500037"/>
    </source>
</evidence>
<dbReference type="PANTHER" id="PTHR42194">
    <property type="entry name" value="UPF0276 PROTEIN HI_1600"/>
    <property type="match status" value="1"/>
</dbReference>
<accession>A0ABN1WGB4</accession>
<dbReference type="InterPro" id="IPR007801">
    <property type="entry name" value="MbnB/TglH/ChrH"/>
</dbReference>
<dbReference type="PANTHER" id="PTHR42194:SF1">
    <property type="entry name" value="UPF0276 PROTEIN HI_1600"/>
    <property type="match status" value="1"/>
</dbReference>
<dbReference type="NCBIfam" id="NF003818">
    <property type="entry name" value="PRK05409.1"/>
    <property type="match status" value="1"/>
</dbReference>
<gene>
    <name evidence="1" type="ORF">GCM10009665_45190</name>
</gene>
<dbReference type="Gene3D" id="3.20.20.150">
    <property type="entry name" value="Divalent-metal-dependent TIM barrel enzymes"/>
    <property type="match status" value="1"/>
</dbReference>
<dbReference type="EMBL" id="BAAALF010000086">
    <property type="protein sequence ID" value="GAA1249331.1"/>
    <property type="molecule type" value="Genomic_DNA"/>
</dbReference>
<reference evidence="1 2" key="1">
    <citation type="journal article" date="2019" name="Int. J. Syst. Evol. Microbiol.">
        <title>The Global Catalogue of Microorganisms (GCM) 10K type strain sequencing project: providing services to taxonomists for standard genome sequencing and annotation.</title>
        <authorList>
            <consortium name="The Broad Institute Genomics Platform"/>
            <consortium name="The Broad Institute Genome Sequencing Center for Infectious Disease"/>
            <person name="Wu L."/>
            <person name="Ma J."/>
        </authorList>
    </citation>
    <scope>NUCLEOTIDE SEQUENCE [LARGE SCALE GENOMIC DNA]</scope>
    <source>
        <strain evidence="1 2">JCM 13004</strain>
    </source>
</reference>
<organism evidence="1 2">
    <name type="scientific">Kitasatospora nipponensis</name>
    <dbReference type="NCBI Taxonomy" id="258049"/>
    <lineage>
        <taxon>Bacteria</taxon>
        <taxon>Bacillati</taxon>
        <taxon>Actinomycetota</taxon>
        <taxon>Actinomycetes</taxon>
        <taxon>Kitasatosporales</taxon>
        <taxon>Streptomycetaceae</taxon>
        <taxon>Kitasatospora</taxon>
    </lineage>
</organism>
<comment type="caution">
    <text evidence="1">The sequence shown here is derived from an EMBL/GenBank/DDBJ whole genome shotgun (WGS) entry which is preliminary data.</text>
</comment>
<dbReference type="Proteomes" id="UP001500037">
    <property type="component" value="Unassembled WGS sequence"/>
</dbReference>